<evidence type="ECO:0000259" key="2">
    <source>
        <dbReference type="SMART" id="SM00458"/>
    </source>
</evidence>
<dbReference type="SUPFAM" id="SSF50370">
    <property type="entry name" value="Ricin B-like lectins"/>
    <property type="match status" value="1"/>
</dbReference>
<name>A0ABS8ZKH0_9PSEU</name>
<dbReference type="EMBL" id="JAJVCN010000002">
    <property type="protein sequence ID" value="MCE7006963.1"/>
    <property type="molecule type" value="Genomic_DNA"/>
</dbReference>
<keyword evidence="4" id="KW-1185">Reference proteome</keyword>
<gene>
    <name evidence="3" type="ORF">LWC34_29655</name>
</gene>
<dbReference type="Pfam" id="PF00652">
    <property type="entry name" value="Ricin_B_lectin"/>
    <property type="match status" value="1"/>
</dbReference>
<dbReference type="Gene3D" id="2.80.10.50">
    <property type="match status" value="1"/>
</dbReference>
<proteinExistence type="predicted"/>
<feature type="chain" id="PRO_5046152743" evidence="1">
    <location>
        <begin position="30"/>
        <end position="197"/>
    </location>
</feature>
<feature type="domain" description="Ricin B lectin" evidence="2">
    <location>
        <begin position="53"/>
        <end position="195"/>
    </location>
</feature>
<dbReference type="SMART" id="SM00458">
    <property type="entry name" value="RICIN"/>
    <property type="match status" value="1"/>
</dbReference>
<dbReference type="InterPro" id="IPR035992">
    <property type="entry name" value="Ricin_B-like_lectins"/>
</dbReference>
<reference evidence="3 4" key="1">
    <citation type="submission" date="2021-12" db="EMBL/GenBank/DDBJ databases">
        <title>Genome sequence of Kibdelosporangium philippinense ATCC 49844.</title>
        <authorList>
            <person name="Fedorov E.A."/>
            <person name="Omeragic M."/>
            <person name="Shalygina K.F."/>
            <person name="Maclea K.S."/>
        </authorList>
    </citation>
    <scope>NUCLEOTIDE SEQUENCE [LARGE SCALE GENOMIC DNA]</scope>
    <source>
        <strain evidence="3 4">ATCC 49844</strain>
    </source>
</reference>
<protein>
    <submittedName>
        <fullName evidence="3">RICIN domain-containing protein</fullName>
    </submittedName>
</protein>
<dbReference type="PROSITE" id="PS50231">
    <property type="entry name" value="RICIN_B_LECTIN"/>
    <property type="match status" value="1"/>
</dbReference>
<sequence>MARKANKVLTRATLGALCALLAGGITAVAGPVASATPAAPGPAGAGEVAAFAVPPHRIINRNSYKCLDIKYGDTSEGAQSDETYVVQRRCDYRRYSQIWTGDYYGGDEYLVRHGYSDKCLDVTGAYDAYLVLHHCDHYRVTQRWHITGVGRGDHVFYNPATDMCMGVYRSDREDGAYVVTEYCDNYKKNQRWFAGRA</sequence>
<evidence type="ECO:0000256" key="1">
    <source>
        <dbReference type="SAM" id="SignalP"/>
    </source>
</evidence>
<evidence type="ECO:0000313" key="4">
    <source>
        <dbReference type="Proteomes" id="UP001521150"/>
    </source>
</evidence>
<accession>A0ABS8ZKH0</accession>
<dbReference type="CDD" id="cd00161">
    <property type="entry name" value="beta-trefoil_Ricin-like"/>
    <property type="match status" value="1"/>
</dbReference>
<dbReference type="Proteomes" id="UP001521150">
    <property type="component" value="Unassembled WGS sequence"/>
</dbReference>
<organism evidence="3 4">
    <name type="scientific">Kibdelosporangium philippinense</name>
    <dbReference type="NCBI Taxonomy" id="211113"/>
    <lineage>
        <taxon>Bacteria</taxon>
        <taxon>Bacillati</taxon>
        <taxon>Actinomycetota</taxon>
        <taxon>Actinomycetes</taxon>
        <taxon>Pseudonocardiales</taxon>
        <taxon>Pseudonocardiaceae</taxon>
        <taxon>Kibdelosporangium</taxon>
    </lineage>
</organism>
<dbReference type="InterPro" id="IPR000772">
    <property type="entry name" value="Ricin_B_lectin"/>
</dbReference>
<keyword evidence="1" id="KW-0732">Signal</keyword>
<feature type="signal peptide" evidence="1">
    <location>
        <begin position="1"/>
        <end position="29"/>
    </location>
</feature>
<comment type="caution">
    <text evidence="3">The sequence shown here is derived from an EMBL/GenBank/DDBJ whole genome shotgun (WGS) entry which is preliminary data.</text>
</comment>
<evidence type="ECO:0000313" key="3">
    <source>
        <dbReference type="EMBL" id="MCE7006963.1"/>
    </source>
</evidence>
<dbReference type="RefSeq" id="WP_233728369.1">
    <property type="nucleotide sequence ID" value="NZ_JAJVCN010000002.1"/>
</dbReference>